<sequence>MLRLPAIALAALLFAFPAMAQMPALGETVDSKERLQIGMSTSEIAITSDFHGADLTIFGTVDYADELLMAIGQYDIVVALEGPKDNTTVRKKERLFGIWVNRRAMTFEMVPESYSISSTRAVDTIAVEQELNERGVGLNHIPLRAVGFVGNAANLGEFRDAYRRLKQTHGLYERDPSGVRFVSPTLFRATLRLPANIPNGVHTVRAFLFKSGVFVGEQQLPLRVVKTGIEQAITDAARETPFAYGLFAVLMAIITGWSASILFRKD</sequence>
<evidence type="ECO:0000313" key="4">
    <source>
        <dbReference type="Proteomes" id="UP000245252"/>
    </source>
</evidence>
<accession>A0A2U2DWK6</accession>
<evidence type="ECO:0000256" key="1">
    <source>
        <dbReference type="SAM" id="Phobius"/>
    </source>
</evidence>
<proteinExistence type="predicted"/>
<dbReference type="EMBL" id="QFBC01000001">
    <property type="protein sequence ID" value="PWE57703.1"/>
    <property type="molecule type" value="Genomic_DNA"/>
</dbReference>
<keyword evidence="1" id="KW-0812">Transmembrane</keyword>
<dbReference type="NCBIfam" id="TIGR02186">
    <property type="entry name" value="alph_Pro_TM"/>
    <property type="match status" value="1"/>
</dbReference>
<dbReference type="Pfam" id="PF09608">
    <property type="entry name" value="Alph_Pro_TM"/>
    <property type="match status" value="1"/>
</dbReference>
<reference evidence="3 4" key="1">
    <citation type="submission" date="2018-05" db="EMBL/GenBank/DDBJ databases">
        <title>The draft genome of strain NS-104.</title>
        <authorList>
            <person name="Hang P."/>
            <person name="Jiang J."/>
        </authorList>
    </citation>
    <scope>NUCLEOTIDE SEQUENCE [LARGE SCALE GENOMIC DNA]</scope>
    <source>
        <strain evidence="3 4">NS-104</strain>
    </source>
</reference>
<evidence type="ECO:0000313" key="3">
    <source>
        <dbReference type="EMBL" id="PWE57703.1"/>
    </source>
</evidence>
<keyword evidence="1" id="KW-1133">Transmembrane helix</keyword>
<evidence type="ECO:0000256" key="2">
    <source>
        <dbReference type="SAM" id="SignalP"/>
    </source>
</evidence>
<feature type="chain" id="PRO_5015533214" evidence="2">
    <location>
        <begin position="21"/>
        <end position="266"/>
    </location>
</feature>
<keyword evidence="2" id="KW-0732">Signal</keyword>
<organism evidence="3 4">
    <name type="scientific">Metarhizobium album</name>
    <dbReference type="NCBI Taxonomy" id="2182425"/>
    <lineage>
        <taxon>Bacteria</taxon>
        <taxon>Pseudomonadati</taxon>
        <taxon>Pseudomonadota</taxon>
        <taxon>Alphaproteobacteria</taxon>
        <taxon>Hyphomicrobiales</taxon>
        <taxon>Rhizobiaceae</taxon>
        <taxon>Metarhizobium</taxon>
    </lineage>
</organism>
<dbReference type="InterPro" id="IPR019088">
    <property type="entry name" value="CHP02186-rel_TM"/>
</dbReference>
<keyword evidence="1" id="KW-0472">Membrane</keyword>
<protein>
    <submittedName>
        <fullName evidence="3">TIGR02186 family protein</fullName>
    </submittedName>
</protein>
<dbReference type="AlphaFoldDB" id="A0A2U2DWK6"/>
<comment type="caution">
    <text evidence="3">The sequence shown here is derived from an EMBL/GenBank/DDBJ whole genome shotgun (WGS) entry which is preliminary data.</text>
</comment>
<dbReference type="OrthoDB" id="9815212at2"/>
<keyword evidence="4" id="KW-1185">Reference proteome</keyword>
<feature type="transmembrane region" description="Helical" evidence="1">
    <location>
        <begin position="242"/>
        <end position="263"/>
    </location>
</feature>
<dbReference type="Proteomes" id="UP000245252">
    <property type="component" value="Unassembled WGS sequence"/>
</dbReference>
<name>A0A2U2DWK6_9HYPH</name>
<gene>
    <name evidence="3" type="ORF">DEM27_00380</name>
</gene>
<feature type="signal peptide" evidence="2">
    <location>
        <begin position="1"/>
        <end position="20"/>
    </location>
</feature>